<reference evidence="2" key="1">
    <citation type="submission" date="2023-06" db="EMBL/GenBank/DDBJ databases">
        <title>Genome-scale phylogeny and comparative genomics of the fungal order Sordariales.</title>
        <authorList>
            <consortium name="Lawrence Berkeley National Laboratory"/>
            <person name="Hensen N."/>
            <person name="Bonometti L."/>
            <person name="Westerberg I."/>
            <person name="Brannstrom I.O."/>
            <person name="Guillou S."/>
            <person name="Cros-Aarteil S."/>
            <person name="Calhoun S."/>
            <person name="Haridas S."/>
            <person name="Kuo A."/>
            <person name="Mondo S."/>
            <person name="Pangilinan J."/>
            <person name="Riley R."/>
            <person name="Labutti K."/>
            <person name="Andreopoulos B."/>
            <person name="Lipzen A."/>
            <person name="Chen C."/>
            <person name="Yanf M."/>
            <person name="Daum C."/>
            <person name="Ng V."/>
            <person name="Clum A."/>
            <person name="Steindorff A."/>
            <person name="Ohm R."/>
            <person name="Martin F."/>
            <person name="Silar P."/>
            <person name="Natvig D."/>
            <person name="Lalanne C."/>
            <person name="Gautier V."/>
            <person name="Ament-Velasquez S.L."/>
            <person name="Kruys A."/>
            <person name="Hutchinson M.I."/>
            <person name="Powell A.J."/>
            <person name="Barry K."/>
            <person name="Miller A.N."/>
            <person name="Grigoriev I.V."/>
            <person name="Debuchy R."/>
            <person name="Gladieux P."/>
            <person name="Thoren M.H."/>
            <person name="Johannesson H."/>
        </authorList>
    </citation>
    <scope>NUCLEOTIDE SEQUENCE</scope>
    <source>
        <strain evidence="2">8032-3</strain>
    </source>
</reference>
<dbReference type="AlphaFoldDB" id="A0AAJ0FL96"/>
<feature type="region of interest" description="Disordered" evidence="1">
    <location>
        <begin position="118"/>
        <end position="159"/>
    </location>
</feature>
<evidence type="ECO:0000256" key="1">
    <source>
        <dbReference type="SAM" id="MobiDB-lite"/>
    </source>
</evidence>
<dbReference type="RefSeq" id="XP_060288619.1">
    <property type="nucleotide sequence ID" value="XM_060426429.1"/>
</dbReference>
<gene>
    <name evidence="2" type="ORF">QBC33DRAFT_521135</name>
</gene>
<proteinExistence type="predicted"/>
<dbReference type="EMBL" id="MU838997">
    <property type="protein sequence ID" value="KAK1772406.1"/>
    <property type="molecule type" value="Genomic_DNA"/>
</dbReference>
<evidence type="ECO:0000313" key="3">
    <source>
        <dbReference type="Proteomes" id="UP001244011"/>
    </source>
</evidence>
<keyword evidence="3" id="KW-1185">Reference proteome</keyword>
<sequence>MVLLSTRGPLLPESTESLPWSRTSRSSFLLRYNAGLHNLTSGCSHRNRHFEVLLDPKVVETVISDNSRMGLMLRMKIKGRQMERAATPYDSGSSLAGSGYLGESGAILNKGAMGATMRYRGAPQDNGSGGGRWGNKGNGPDPHAPHQGRAPAPARPRPG</sequence>
<dbReference type="GeneID" id="85309616"/>
<organism evidence="2 3">
    <name type="scientific">Phialemonium atrogriseum</name>
    <dbReference type="NCBI Taxonomy" id="1093897"/>
    <lineage>
        <taxon>Eukaryota</taxon>
        <taxon>Fungi</taxon>
        <taxon>Dikarya</taxon>
        <taxon>Ascomycota</taxon>
        <taxon>Pezizomycotina</taxon>
        <taxon>Sordariomycetes</taxon>
        <taxon>Sordariomycetidae</taxon>
        <taxon>Cephalothecales</taxon>
        <taxon>Cephalothecaceae</taxon>
        <taxon>Phialemonium</taxon>
    </lineage>
</organism>
<comment type="caution">
    <text evidence="2">The sequence shown here is derived from an EMBL/GenBank/DDBJ whole genome shotgun (WGS) entry which is preliminary data.</text>
</comment>
<feature type="compositionally biased region" description="Gly residues" evidence="1">
    <location>
        <begin position="127"/>
        <end position="137"/>
    </location>
</feature>
<dbReference type="Proteomes" id="UP001244011">
    <property type="component" value="Unassembled WGS sequence"/>
</dbReference>
<name>A0AAJ0FL96_9PEZI</name>
<protein>
    <submittedName>
        <fullName evidence="2">Uncharacterized protein</fullName>
    </submittedName>
</protein>
<evidence type="ECO:0000313" key="2">
    <source>
        <dbReference type="EMBL" id="KAK1772406.1"/>
    </source>
</evidence>
<accession>A0AAJ0FL96</accession>